<evidence type="ECO:0000313" key="1">
    <source>
        <dbReference type="EnsemblPlants" id="AET3Gv20420300.12"/>
    </source>
</evidence>
<reference evidence="1" key="3">
    <citation type="journal article" date="2017" name="Nature">
        <title>Genome sequence of the progenitor of the wheat D genome Aegilops tauschii.</title>
        <authorList>
            <person name="Luo M.C."/>
            <person name="Gu Y.Q."/>
            <person name="Puiu D."/>
            <person name="Wang H."/>
            <person name="Twardziok S.O."/>
            <person name="Deal K.R."/>
            <person name="Huo N."/>
            <person name="Zhu T."/>
            <person name="Wang L."/>
            <person name="Wang Y."/>
            <person name="McGuire P.E."/>
            <person name="Liu S."/>
            <person name="Long H."/>
            <person name="Ramasamy R.K."/>
            <person name="Rodriguez J.C."/>
            <person name="Van S.L."/>
            <person name="Yuan L."/>
            <person name="Wang Z."/>
            <person name="Xia Z."/>
            <person name="Xiao L."/>
            <person name="Anderson O.D."/>
            <person name="Ouyang S."/>
            <person name="Liang Y."/>
            <person name="Zimin A.V."/>
            <person name="Pertea G."/>
            <person name="Qi P."/>
            <person name="Bennetzen J.L."/>
            <person name="Dai X."/>
            <person name="Dawson M.W."/>
            <person name="Muller H.G."/>
            <person name="Kugler K."/>
            <person name="Rivarola-Duarte L."/>
            <person name="Spannagl M."/>
            <person name="Mayer K.F.X."/>
            <person name="Lu F.H."/>
            <person name="Bevan M.W."/>
            <person name="Leroy P."/>
            <person name="Li P."/>
            <person name="You F.M."/>
            <person name="Sun Q."/>
            <person name="Liu Z."/>
            <person name="Lyons E."/>
            <person name="Wicker T."/>
            <person name="Salzberg S.L."/>
            <person name="Devos K.M."/>
            <person name="Dvorak J."/>
        </authorList>
    </citation>
    <scope>NUCLEOTIDE SEQUENCE [LARGE SCALE GENOMIC DNA]</scope>
    <source>
        <strain evidence="1">cv. AL8/78</strain>
    </source>
</reference>
<protein>
    <submittedName>
        <fullName evidence="1">Uncharacterized protein</fullName>
    </submittedName>
</protein>
<evidence type="ECO:0000313" key="2">
    <source>
        <dbReference type="Proteomes" id="UP000015105"/>
    </source>
</evidence>
<name>A0A453EQ76_AEGTS</name>
<dbReference type="AlphaFoldDB" id="A0A453EQ76"/>
<reference evidence="1" key="5">
    <citation type="journal article" date="2021" name="G3 (Bethesda)">
        <title>Aegilops tauschii genome assembly Aet v5.0 features greater sequence contiguity and improved annotation.</title>
        <authorList>
            <person name="Wang L."/>
            <person name="Zhu T."/>
            <person name="Rodriguez J.C."/>
            <person name="Deal K.R."/>
            <person name="Dubcovsky J."/>
            <person name="McGuire P.E."/>
            <person name="Lux T."/>
            <person name="Spannagl M."/>
            <person name="Mayer K.F.X."/>
            <person name="Baldrich P."/>
            <person name="Meyers B.C."/>
            <person name="Huo N."/>
            <person name="Gu Y.Q."/>
            <person name="Zhou H."/>
            <person name="Devos K.M."/>
            <person name="Bennetzen J.L."/>
            <person name="Unver T."/>
            <person name="Budak H."/>
            <person name="Gulick P.J."/>
            <person name="Galiba G."/>
            <person name="Kalapos B."/>
            <person name="Nelson D.R."/>
            <person name="Li P."/>
            <person name="You F.M."/>
            <person name="Luo M.C."/>
            <person name="Dvorak J."/>
        </authorList>
    </citation>
    <scope>NUCLEOTIDE SEQUENCE [LARGE SCALE GENOMIC DNA]</scope>
    <source>
        <strain evidence="1">cv. AL8/78</strain>
    </source>
</reference>
<dbReference type="EnsemblPlants" id="AET3Gv20420300.12">
    <property type="protein sequence ID" value="AET3Gv20420300.12"/>
    <property type="gene ID" value="AET3Gv20420300"/>
</dbReference>
<organism evidence="1 2">
    <name type="scientific">Aegilops tauschii subsp. strangulata</name>
    <name type="common">Goatgrass</name>
    <dbReference type="NCBI Taxonomy" id="200361"/>
    <lineage>
        <taxon>Eukaryota</taxon>
        <taxon>Viridiplantae</taxon>
        <taxon>Streptophyta</taxon>
        <taxon>Embryophyta</taxon>
        <taxon>Tracheophyta</taxon>
        <taxon>Spermatophyta</taxon>
        <taxon>Magnoliopsida</taxon>
        <taxon>Liliopsida</taxon>
        <taxon>Poales</taxon>
        <taxon>Poaceae</taxon>
        <taxon>BOP clade</taxon>
        <taxon>Pooideae</taxon>
        <taxon>Triticodae</taxon>
        <taxon>Triticeae</taxon>
        <taxon>Triticinae</taxon>
        <taxon>Aegilops</taxon>
    </lineage>
</organism>
<proteinExistence type="predicted"/>
<dbReference type="Proteomes" id="UP000015105">
    <property type="component" value="Chromosome 3D"/>
</dbReference>
<reference evidence="1" key="4">
    <citation type="submission" date="2019-03" db="UniProtKB">
        <authorList>
            <consortium name="EnsemblPlants"/>
        </authorList>
    </citation>
    <scope>IDENTIFICATION</scope>
</reference>
<reference evidence="2" key="1">
    <citation type="journal article" date="2014" name="Science">
        <title>Ancient hybridizations among the ancestral genomes of bread wheat.</title>
        <authorList>
            <consortium name="International Wheat Genome Sequencing Consortium,"/>
            <person name="Marcussen T."/>
            <person name="Sandve S.R."/>
            <person name="Heier L."/>
            <person name="Spannagl M."/>
            <person name="Pfeifer M."/>
            <person name="Jakobsen K.S."/>
            <person name="Wulff B.B."/>
            <person name="Steuernagel B."/>
            <person name="Mayer K.F."/>
            <person name="Olsen O.A."/>
        </authorList>
    </citation>
    <scope>NUCLEOTIDE SEQUENCE [LARGE SCALE GENOMIC DNA]</scope>
    <source>
        <strain evidence="2">cv. AL8/78</strain>
    </source>
</reference>
<accession>A0A453EQ76</accession>
<dbReference type="Gramene" id="AET3Gv20420300.12">
    <property type="protein sequence ID" value="AET3Gv20420300.12"/>
    <property type="gene ID" value="AET3Gv20420300"/>
</dbReference>
<keyword evidence="2" id="KW-1185">Reference proteome</keyword>
<sequence length="90" mass="10336">MVKICWQPPWLCISVLSSTRTVLPKCLSNLQSSQGEPDFKYMQGIFFSSQDKNDTDSFYIFERIRSIPRISRSAIIFSVYLPLSDVACFS</sequence>
<reference evidence="2" key="2">
    <citation type="journal article" date="2017" name="Nat. Plants">
        <title>The Aegilops tauschii genome reveals multiple impacts of transposons.</title>
        <authorList>
            <person name="Zhao G."/>
            <person name="Zou C."/>
            <person name="Li K."/>
            <person name="Wang K."/>
            <person name="Li T."/>
            <person name="Gao L."/>
            <person name="Zhang X."/>
            <person name="Wang H."/>
            <person name="Yang Z."/>
            <person name="Liu X."/>
            <person name="Jiang W."/>
            <person name="Mao L."/>
            <person name="Kong X."/>
            <person name="Jiao Y."/>
            <person name="Jia J."/>
        </authorList>
    </citation>
    <scope>NUCLEOTIDE SEQUENCE [LARGE SCALE GENOMIC DNA]</scope>
    <source>
        <strain evidence="2">cv. AL8/78</strain>
    </source>
</reference>